<feature type="domain" description="TRPM-like" evidence="8">
    <location>
        <begin position="131"/>
        <end position="252"/>
    </location>
</feature>
<sequence>MGDRRERFRASKKEYEKDKDLCAHNIYIDNDLDNVVQEVFCVSSKKDLNRVIEKLELTEPGVLAVDLDVNEDIAKHRSDINYKVELITYAFENDNWLQAMTLFTNERQKFYKDLLCSLENLQTNSGTIETGTNTTGSNKRGTKLNIFLWAIENEKFTVAKGLWRETGNMMAAALLAYKRLKRMKKDRADEEEDVKNLEEMAQYYNDNAKDILTECSRIDKKKTKKILVRDRDELDGKSLLQIAQNNKQFIAQDACHYKMNEIFFAPLEIKQKSQRTLRILVCVLLPFLAPLLLRFRKEIEVANEDDCKKQRSKMINFLKAPVVKFAYNLLAFLIFLVLFALDLMFDISKLTMIDGIVIAYAVSLGTEEIRQICMRPRYFIDAWNHVDFLSLELFAFGKILNHTTYYSEIGRVSLAISFIGFSIRLLQVFAIFPQIGPYLIMIKKMLADTFYFIRIIVVVLISYGVSLQAVLNPNSAFTLLTFIMAFKKPFWQIFGELVEDDLEGYAECEANGTVTNSTAFCPSTTARFVTPLLLGLYMLTVQVLLINLLIAKFTNTVEKVQGKIEKHWRFLRCGLINEYIDRPIIFPPYTSIYHVYTFIRFCADRSCASSTNDHMKRQSGHSVPYCVTLRPGENKSLQAWEKRRAQAVLIEKRRNLCPT</sequence>
<proteinExistence type="predicted"/>
<dbReference type="InterPro" id="IPR057366">
    <property type="entry name" value="TRPM-like"/>
</dbReference>
<feature type="transmembrane region" description="Helical" evidence="6">
    <location>
        <begin position="452"/>
        <end position="471"/>
    </location>
</feature>
<keyword evidence="4 6" id="KW-0472">Membrane</keyword>
<feature type="domain" description="Ion transport" evidence="7">
    <location>
        <begin position="331"/>
        <end position="561"/>
    </location>
</feature>
<evidence type="ECO:0000256" key="2">
    <source>
        <dbReference type="ARBA" id="ARBA00022692"/>
    </source>
</evidence>
<evidence type="ECO:0000259" key="7">
    <source>
        <dbReference type="Pfam" id="PF00520"/>
    </source>
</evidence>
<dbReference type="PANTHER" id="PTHR13800">
    <property type="entry name" value="TRANSIENT RECEPTOR POTENTIAL CATION CHANNEL, SUBFAMILY M, MEMBER 6"/>
    <property type="match status" value="1"/>
</dbReference>
<keyword evidence="10" id="KW-1185">Reference proteome</keyword>
<evidence type="ECO:0000256" key="6">
    <source>
        <dbReference type="SAM" id="Phobius"/>
    </source>
</evidence>
<gene>
    <name evidence="9" type="ORF">MAR_031955</name>
</gene>
<accession>A0ABY7F987</accession>
<dbReference type="InterPro" id="IPR050927">
    <property type="entry name" value="TRPM"/>
</dbReference>
<dbReference type="InterPro" id="IPR005821">
    <property type="entry name" value="Ion_trans_dom"/>
</dbReference>
<protein>
    <submittedName>
        <fullName evidence="9">TRPM1-like protein</fullName>
    </submittedName>
</protein>
<feature type="transmembrane region" description="Helical" evidence="6">
    <location>
        <begin position="277"/>
        <end position="295"/>
    </location>
</feature>
<feature type="transmembrane region" description="Helical" evidence="6">
    <location>
        <begin position="316"/>
        <end position="341"/>
    </location>
</feature>
<keyword evidence="2 6" id="KW-0812">Transmembrane</keyword>
<reference evidence="9" key="1">
    <citation type="submission" date="2022-11" db="EMBL/GenBank/DDBJ databases">
        <title>Centuries of genome instability and evolution in soft-shell clam transmissible cancer (bioRxiv).</title>
        <authorList>
            <person name="Hart S.F.M."/>
            <person name="Yonemitsu M.A."/>
            <person name="Giersch R.M."/>
            <person name="Beal B.F."/>
            <person name="Arriagada G."/>
            <person name="Davis B.W."/>
            <person name="Ostrander E.A."/>
            <person name="Goff S.P."/>
            <person name="Metzger M.J."/>
        </authorList>
    </citation>
    <scope>NUCLEOTIDE SEQUENCE</scope>
    <source>
        <strain evidence="9">MELC-2E11</strain>
        <tissue evidence="9">Siphon/mantle</tissue>
    </source>
</reference>
<keyword evidence="3 6" id="KW-1133">Transmembrane helix</keyword>
<evidence type="ECO:0000256" key="3">
    <source>
        <dbReference type="ARBA" id="ARBA00022989"/>
    </source>
</evidence>
<evidence type="ECO:0000256" key="5">
    <source>
        <dbReference type="SAM" id="Coils"/>
    </source>
</evidence>
<feature type="transmembrane region" description="Helical" evidence="6">
    <location>
        <begin position="532"/>
        <end position="551"/>
    </location>
</feature>
<evidence type="ECO:0000256" key="4">
    <source>
        <dbReference type="ARBA" id="ARBA00023136"/>
    </source>
</evidence>
<dbReference type="Pfam" id="PF25508">
    <property type="entry name" value="TRPM2"/>
    <property type="match status" value="1"/>
</dbReference>
<keyword evidence="5" id="KW-0175">Coiled coil</keyword>
<evidence type="ECO:0000256" key="1">
    <source>
        <dbReference type="ARBA" id="ARBA00004141"/>
    </source>
</evidence>
<comment type="subcellular location">
    <subcellularLocation>
        <location evidence="1">Membrane</location>
        <topology evidence="1">Multi-pass membrane protein</topology>
    </subcellularLocation>
</comment>
<feature type="transmembrane region" description="Helical" evidence="6">
    <location>
        <begin position="347"/>
        <end position="366"/>
    </location>
</feature>
<feature type="coiled-coil region" evidence="5">
    <location>
        <begin position="180"/>
        <end position="207"/>
    </location>
</feature>
<organism evidence="9 10">
    <name type="scientific">Mya arenaria</name>
    <name type="common">Soft-shell clam</name>
    <dbReference type="NCBI Taxonomy" id="6604"/>
    <lineage>
        <taxon>Eukaryota</taxon>
        <taxon>Metazoa</taxon>
        <taxon>Spiralia</taxon>
        <taxon>Lophotrochozoa</taxon>
        <taxon>Mollusca</taxon>
        <taxon>Bivalvia</taxon>
        <taxon>Autobranchia</taxon>
        <taxon>Heteroconchia</taxon>
        <taxon>Euheterodonta</taxon>
        <taxon>Imparidentia</taxon>
        <taxon>Neoheterodontei</taxon>
        <taxon>Myida</taxon>
        <taxon>Myoidea</taxon>
        <taxon>Myidae</taxon>
        <taxon>Mya</taxon>
    </lineage>
</organism>
<dbReference type="Pfam" id="PF00520">
    <property type="entry name" value="Ion_trans"/>
    <property type="match status" value="1"/>
</dbReference>
<dbReference type="PANTHER" id="PTHR13800:SF12">
    <property type="entry name" value="TRANSIENT RECEPTOR POTENTIAL CATION CHANNEL SUBFAMILY M MEMBER-LIKE 2"/>
    <property type="match status" value="1"/>
</dbReference>
<evidence type="ECO:0000313" key="9">
    <source>
        <dbReference type="EMBL" id="WAR17361.1"/>
    </source>
</evidence>
<evidence type="ECO:0000313" key="10">
    <source>
        <dbReference type="Proteomes" id="UP001164746"/>
    </source>
</evidence>
<dbReference type="EMBL" id="CP111021">
    <property type="protein sequence ID" value="WAR17361.1"/>
    <property type="molecule type" value="Genomic_DNA"/>
</dbReference>
<evidence type="ECO:0000259" key="8">
    <source>
        <dbReference type="Pfam" id="PF25508"/>
    </source>
</evidence>
<dbReference type="Proteomes" id="UP001164746">
    <property type="component" value="Chromosome 10"/>
</dbReference>
<name>A0ABY7F987_MYAAR</name>
<feature type="non-terminal residue" evidence="9">
    <location>
        <position position="1"/>
    </location>
</feature>